<dbReference type="InterPro" id="IPR006544">
    <property type="entry name" value="P-type_TPase_V"/>
</dbReference>
<dbReference type="EMBL" id="QUSY01000368">
    <property type="protein sequence ID" value="RHY29994.1"/>
    <property type="molecule type" value="Genomic_DNA"/>
</dbReference>
<dbReference type="VEuPathDB" id="FungiDB:H310_14489"/>
<dbReference type="Pfam" id="PF12409">
    <property type="entry name" value="P5-ATPase"/>
    <property type="match status" value="1"/>
</dbReference>
<comment type="similarity">
    <text evidence="8">Belongs to the cation transport ATPase (P-type) (TC 3.A.3) family. Type V subfamily.</text>
</comment>
<reference evidence="10 11" key="1">
    <citation type="submission" date="2018-08" db="EMBL/GenBank/DDBJ databases">
        <title>Aphanomyces genome sequencing and annotation.</title>
        <authorList>
            <person name="Minardi D."/>
            <person name="Oidtmann B."/>
            <person name="Van Der Giezen M."/>
            <person name="Studholme D.J."/>
        </authorList>
    </citation>
    <scope>NUCLEOTIDE SEQUENCE [LARGE SCALE GENOMIC DNA]</scope>
    <source>
        <strain evidence="10 11">NJM0002</strain>
    </source>
</reference>
<dbReference type="GO" id="GO:0140358">
    <property type="term" value="F:P-type transmembrane transporter activity"/>
    <property type="evidence" value="ECO:0007669"/>
    <property type="project" value="InterPro"/>
</dbReference>
<dbReference type="GO" id="GO:0019829">
    <property type="term" value="F:ATPase-coupled monoatomic cation transmembrane transporter activity"/>
    <property type="evidence" value="ECO:0007669"/>
    <property type="project" value="UniProtKB-UniRule"/>
</dbReference>
<dbReference type="InterPro" id="IPR047819">
    <property type="entry name" value="P5A-ATPase_N"/>
</dbReference>
<comment type="subcellular location">
    <subcellularLocation>
        <location evidence="1 8">Membrane</location>
        <topology evidence="1 8">Multi-pass membrane protein</topology>
    </subcellularLocation>
</comment>
<sequence length="715" mass="80406">MSMHHRRGVVVGSGCADGEVTIELTKKQLQLRRKVERQRLRRDAEKQTIAMLQHTVVKLMETRDALISSQPIGALTWHDVAAALDDDVAETRHENQRLKRRQQQLFDVITGMQRWVDTVGRIQRVPLPLDSAANNLGMKGITLSSNAACRMHGIDWLTQLLFHNTDAMLQKYKMWPTTSSYVQADAFVDVSNVDDIQHVWRFQVDLPVSIAIALPLVRQHVVSRLNSVDISSANVDFIDPELVKAVANDVTYVRRVYKRATSDDFANILYREFQGNGRTDDGWISVVMFRIVVTAWSPGTTRVSLLSLTSSYFSRAGGQLPIKDQAKRMGIPPHVDAASYAHVVSTKRMPGVTEVWTGYLNNVARAAVNETLGMETCQLPDETRSLMSCSPRNQHAVVRRSSDAEDTATLLDPSKIRIEVPMDPTVGTMDLLRCGGSSASTTVLFLPPEFRAIRLYRNGTWWKQGIYAVLCVASCGVLPLLAYYMPLLHAACTLTPLSSGVFATIVLVQHRDSAGSWEAVPVQRTSMNTRASLDDENGHEWIWFTFRKHRYVYIDATASFRRISATVHGLSIASDVVPRLQTGFVHPDPVDRVFFVPSIRSMPNVDFHGAVRSLSDDMAAALLRHFGPNALDIALVPYHRVLMSKLLHPFYLFQLTSVFLWMYEEYWTYSILILGMTIGSLGYEVSTQVRNTKKLHDLMHMDDIFVKVCVVPVHL</sequence>
<dbReference type="SUPFAM" id="SSF81665">
    <property type="entry name" value="Calcium ATPase, transmembrane domain M"/>
    <property type="match status" value="1"/>
</dbReference>
<evidence type="ECO:0000256" key="6">
    <source>
        <dbReference type="ARBA" id="ARBA00022842"/>
    </source>
</evidence>
<dbReference type="VEuPathDB" id="FungiDB:H310_01799"/>
<dbReference type="GO" id="GO:0016020">
    <property type="term" value="C:membrane"/>
    <property type="evidence" value="ECO:0007669"/>
    <property type="project" value="UniProtKB-SubCell"/>
</dbReference>
<evidence type="ECO:0000256" key="4">
    <source>
        <dbReference type="ARBA" id="ARBA00022741"/>
    </source>
</evidence>
<evidence type="ECO:0000256" key="2">
    <source>
        <dbReference type="ARBA" id="ARBA00022553"/>
    </source>
</evidence>
<evidence type="ECO:0000259" key="9">
    <source>
        <dbReference type="Pfam" id="PF12409"/>
    </source>
</evidence>
<keyword evidence="11" id="KW-1185">Reference proteome</keyword>
<dbReference type="GO" id="GO:0046872">
    <property type="term" value="F:metal ion binding"/>
    <property type="evidence" value="ECO:0007669"/>
    <property type="project" value="UniProtKB-UniRule"/>
</dbReference>
<evidence type="ECO:0000256" key="7">
    <source>
        <dbReference type="ARBA" id="ARBA00022967"/>
    </source>
</evidence>
<keyword evidence="7 8" id="KW-1278">Translocase</keyword>
<keyword evidence="3 8" id="KW-0479">Metal-binding</keyword>
<evidence type="ECO:0000313" key="10">
    <source>
        <dbReference type="EMBL" id="RHY29994.1"/>
    </source>
</evidence>
<evidence type="ECO:0000256" key="1">
    <source>
        <dbReference type="ARBA" id="ARBA00004141"/>
    </source>
</evidence>
<organism evidence="10 11">
    <name type="scientific">Aphanomyces invadans</name>
    <dbReference type="NCBI Taxonomy" id="157072"/>
    <lineage>
        <taxon>Eukaryota</taxon>
        <taxon>Sar</taxon>
        <taxon>Stramenopiles</taxon>
        <taxon>Oomycota</taxon>
        <taxon>Saprolegniomycetes</taxon>
        <taxon>Saprolegniales</taxon>
        <taxon>Verrucalvaceae</taxon>
        <taxon>Aphanomyces</taxon>
    </lineage>
</organism>
<evidence type="ECO:0000256" key="8">
    <source>
        <dbReference type="RuleBase" id="RU362082"/>
    </source>
</evidence>
<gene>
    <name evidence="10" type="ORF">DYB32_004758</name>
</gene>
<dbReference type="AlphaFoldDB" id="A0A3R6VBC7"/>
<proteinExistence type="inferred from homology"/>
<accession>A0A3R6VBC7</accession>
<keyword evidence="4 8" id="KW-0547">Nucleotide-binding</keyword>
<evidence type="ECO:0000256" key="3">
    <source>
        <dbReference type="ARBA" id="ARBA00022723"/>
    </source>
</evidence>
<keyword evidence="5 8" id="KW-0067">ATP-binding</keyword>
<dbReference type="PANTHER" id="PTHR45630:SF8">
    <property type="entry name" value="CATION-TRANSPORTING ATPASE"/>
    <property type="match status" value="1"/>
</dbReference>
<dbReference type="GO" id="GO:0005524">
    <property type="term" value="F:ATP binding"/>
    <property type="evidence" value="ECO:0007669"/>
    <property type="project" value="UniProtKB-UniRule"/>
</dbReference>
<keyword evidence="2" id="KW-0597">Phosphoprotein</keyword>
<keyword evidence="6 8" id="KW-0460">Magnesium</keyword>
<dbReference type="Proteomes" id="UP000285060">
    <property type="component" value="Unassembled WGS sequence"/>
</dbReference>
<dbReference type="InterPro" id="IPR023298">
    <property type="entry name" value="ATPase_P-typ_TM_dom_sf"/>
</dbReference>
<dbReference type="EC" id="7.2.2.-" evidence="8"/>
<name>A0A3R6VBC7_9STRA</name>
<evidence type="ECO:0000256" key="5">
    <source>
        <dbReference type="ARBA" id="ARBA00022840"/>
    </source>
</evidence>
<comment type="caution">
    <text evidence="10">The sequence shown here is derived from an EMBL/GenBank/DDBJ whole genome shotgun (WGS) entry which is preliminary data.</text>
</comment>
<protein>
    <recommendedName>
        <fullName evidence="8">Cation-transporting ATPase</fullName>
        <ecNumber evidence="8">7.2.2.-</ecNumber>
    </recommendedName>
</protein>
<evidence type="ECO:0000313" key="11">
    <source>
        <dbReference type="Proteomes" id="UP000285060"/>
    </source>
</evidence>
<feature type="domain" description="P5B-type ATPase N-terminal" evidence="9">
    <location>
        <begin position="460"/>
        <end position="532"/>
    </location>
</feature>
<dbReference type="PANTHER" id="PTHR45630">
    <property type="entry name" value="CATION-TRANSPORTING ATPASE-RELATED"/>
    <property type="match status" value="1"/>
</dbReference>
<comment type="catalytic activity">
    <reaction evidence="8">
        <text>ATP + H2O = ADP + phosphate + H(+)</text>
        <dbReference type="Rhea" id="RHEA:13065"/>
        <dbReference type="ChEBI" id="CHEBI:15377"/>
        <dbReference type="ChEBI" id="CHEBI:15378"/>
        <dbReference type="ChEBI" id="CHEBI:30616"/>
        <dbReference type="ChEBI" id="CHEBI:43474"/>
        <dbReference type="ChEBI" id="CHEBI:456216"/>
    </reaction>
</comment>